<organism evidence="2 3">
    <name type="scientific">Pristionchus entomophagus</name>
    <dbReference type="NCBI Taxonomy" id="358040"/>
    <lineage>
        <taxon>Eukaryota</taxon>
        <taxon>Metazoa</taxon>
        <taxon>Ecdysozoa</taxon>
        <taxon>Nematoda</taxon>
        <taxon>Chromadorea</taxon>
        <taxon>Rhabditida</taxon>
        <taxon>Rhabditina</taxon>
        <taxon>Diplogasteromorpha</taxon>
        <taxon>Diplogasteroidea</taxon>
        <taxon>Neodiplogasteridae</taxon>
        <taxon>Pristionchus</taxon>
    </lineage>
</organism>
<protein>
    <recommendedName>
        <fullName evidence="4">F-box domain-containing protein</fullName>
    </recommendedName>
</protein>
<evidence type="ECO:0000313" key="3">
    <source>
        <dbReference type="Proteomes" id="UP001432027"/>
    </source>
</evidence>
<dbReference type="AlphaFoldDB" id="A0AAV5U0W2"/>
<dbReference type="Proteomes" id="UP001432027">
    <property type="component" value="Unassembled WGS sequence"/>
</dbReference>
<feature type="compositionally biased region" description="Polar residues" evidence="1">
    <location>
        <begin position="1"/>
        <end position="10"/>
    </location>
</feature>
<evidence type="ECO:0008006" key="4">
    <source>
        <dbReference type="Google" id="ProtNLM"/>
    </source>
</evidence>
<evidence type="ECO:0000256" key="1">
    <source>
        <dbReference type="SAM" id="MobiDB-lite"/>
    </source>
</evidence>
<dbReference type="EMBL" id="BTSX01000005">
    <property type="protein sequence ID" value="GMT00074.1"/>
    <property type="molecule type" value="Genomic_DNA"/>
</dbReference>
<proteinExistence type="predicted"/>
<sequence>MKTQRGTAIRSSCEGEANDCSPDKRIKKEEEEPIELIKSSLTQKIPKEILREIFSHLSIYDRWKMRLNKILKEVEEMDSPFVPYLKITSQRTARSDGVTLRAPSDDITHNQANVFIPQATDFIRRLERLADYNIGVIHLQGFVCQSCPSFRQKVFSSIGKMKADTVICEGTYLTHFDLPEVVKNKKKFAINHEFRSMFSTGYAKVAKMMHNREIELRSFVTPIHNPWIFHHLEDDLSDDAELGPLANVNFPHYTGNNMTVQSVPFLSISCCLFNFDHRIHSGD</sequence>
<accession>A0AAV5U0W2</accession>
<feature type="region of interest" description="Disordered" evidence="1">
    <location>
        <begin position="1"/>
        <end position="26"/>
    </location>
</feature>
<comment type="caution">
    <text evidence="2">The sequence shown here is derived from an EMBL/GenBank/DDBJ whole genome shotgun (WGS) entry which is preliminary data.</text>
</comment>
<evidence type="ECO:0000313" key="2">
    <source>
        <dbReference type="EMBL" id="GMT00074.1"/>
    </source>
</evidence>
<gene>
    <name evidence="2" type="ORF">PENTCL1PPCAC_22248</name>
</gene>
<reference evidence="2" key="1">
    <citation type="submission" date="2023-10" db="EMBL/GenBank/DDBJ databases">
        <title>Genome assembly of Pristionchus species.</title>
        <authorList>
            <person name="Yoshida K."/>
            <person name="Sommer R.J."/>
        </authorList>
    </citation>
    <scope>NUCLEOTIDE SEQUENCE</scope>
    <source>
        <strain evidence="2">RS0144</strain>
    </source>
</reference>
<name>A0AAV5U0W2_9BILA</name>
<keyword evidence="3" id="KW-1185">Reference proteome</keyword>